<keyword evidence="1" id="KW-0238">DNA-binding</keyword>
<dbReference type="AlphaFoldDB" id="A0A397UQS7"/>
<proteinExistence type="predicted"/>
<feature type="compositionally biased region" description="Polar residues" evidence="2">
    <location>
        <begin position="170"/>
        <end position="181"/>
    </location>
</feature>
<feature type="region of interest" description="Disordered" evidence="2">
    <location>
        <begin position="166"/>
        <end position="207"/>
    </location>
</feature>
<keyword evidence="1" id="KW-0539">Nucleus</keyword>
<organism evidence="4 5">
    <name type="scientific">Gigaspora rosea</name>
    <dbReference type="NCBI Taxonomy" id="44941"/>
    <lineage>
        <taxon>Eukaryota</taxon>
        <taxon>Fungi</taxon>
        <taxon>Fungi incertae sedis</taxon>
        <taxon>Mucoromycota</taxon>
        <taxon>Glomeromycotina</taxon>
        <taxon>Glomeromycetes</taxon>
        <taxon>Diversisporales</taxon>
        <taxon>Gigasporaceae</taxon>
        <taxon>Gigaspora</taxon>
    </lineage>
</organism>
<comment type="caution">
    <text evidence="4">The sequence shown here is derived from an EMBL/GenBank/DDBJ whole genome shotgun (WGS) entry which is preliminary data.</text>
</comment>
<dbReference type="GO" id="GO:0005634">
    <property type="term" value="C:nucleus"/>
    <property type="evidence" value="ECO:0007669"/>
    <property type="project" value="UniProtKB-UniRule"/>
</dbReference>
<feature type="compositionally biased region" description="Polar residues" evidence="2">
    <location>
        <begin position="197"/>
        <end position="207"/>
    </location>
</feature>
<gene>
    <name evidence="4" type="ORF">C2G38_2200304</name>
</gene>
<evidence type="ECO:0000256" key="2">
    <source>
        <dbReference type="SAM" id="MobiDB-lite"/>
    </source>
</evidence>
<evidence type="ECO:0000313" key="5">
    <source>
        <dbReference type="Proteomes" id="UP000266673"/>
    </source>
</evidence>
<dbReference type="SUPFAM" id="SSF47095">
    <property type="entry name" value="HMG-box"/>
    <property type="match status" value="1"/>
</dbReference>
<reference evidence="4 5" key="1">
    <citation type="submission" date="2018-06" db="EMBL/GenBank/DDBJ databases">
        <title>Comparative genomics reveals the genomic features of Rhizophagus irregularis, R. cerebriforme, R. diaphanum and Gigaspora rosea, and their symbiotic lifestyle signature.</title>
        <authorList>
            <person name="Morin E."/>
            <person name="San Clemente H."/>
            <person name="Chen E.C.H."/>
            <person name="De La Providencia I."/>
            <person name="Hainaut M."/>
            <person name="Kuo A."/>
            <person name="Kohler A."/>
            <person name="Murat C."/>
            <person name="Tang N."/>
            <person name="Roy S."/>
            <person name="Loubradou J."/>
            <person name="Henrissat B."/>
            <person name="Grigoriev I.V."/>
            <person name="Corradi N."/>
            <person name="Roux C."/>
            <person name="Martin F.M."/>
        </authorList>
    </citation>
    <scope>NUCLEOTIDE SEQUENCE [LARGE SCALE GENOMIC DNA]</scope>
    <source>
        <strain evidence="4 5">DAOM 194757</strain>
    </source>
</reference>
<evidence type="ECO:0000256" key="1">
    <source>
        <dbReference type="PROSITE-ProRule" id="PRU00267"/>
    </source>
</evidence>
<dbReference type="SMART" id="SM00398">
    <property type="entry name" value="HMG"/>
    <property type="match status" value="1"/>
</dbReference>
<evidence type="ECO:0000259" key="3">
    <source>
        <dbReference type="PROSITE" id="PS50118"/>
    </source>
</evidence>
<dbReference type="OrthoDB" id="6247875at2759"/>
<sequence length="251" mass="28903">MTTSNFSIEDLANSLIGRLDRRRIFPPYYNNPEGFVSPTTSITNSSCRRPRRPPNAFLLCRKNVHQEAKRRGSCNMRVISKVTGILWRNASLEEKEVYERLADVVNEIHVQRHNVLYRQYQQQHEVLGEVLPLSQPPPSCITTPLRPMAYKPYQIPSPPFYHGNLEKSWQAPSSPANSNYKPVQVPSPPLTNHHSDNSAQLNNNNFSGLQSFEDNAITELPAFTQDQNQLLTYYFDLLTPQQQQQQQQQQQ</sequence>
<dbReference type="Pfam" id="PF00505">
    <property type="entry name" value="HMG_box"/>
    <property type="match status" value="1"/>
</dbReference>
<dbReference type="GO" id="GO:0003677">
    <property type="term" value="F:DNA binding"/>
    <property type="evidence" value="ECO:0007669"/>
    <property type="project" value="UniProtKB-UniRule"/>
</dbReference>
<dbReference type="Proteomes" id="UP000266673">
    <property type="component" value="Unassembled WGS sequence"/>
</dbReference>
<accession>A0A397UQS7</accession>
<dbReference type="Gene3D" id="1.10.30.10">
    <property type="entry name" value="High mobility group box domain"/>
    <property type="match status" value="1"/>
</dbReference>
<keyword evidence="5" id="KW-1185">Reference proteome</keyword>
<dbReference type="EMBL" id="QKWP01001011">
    <property type="protein sequence ID" value="RIB12564.1"/>
    <property type="molecule type" value="Genomic_DNA"/>
</dbReference>
<name>A0A397UQS7_9GLOM</name>
<feature type="domain" description="HMG box" evidence="3">
    <location>
        <begin position="50"/>
        <end position="121"/>
    </location>
</feature>
<dbReference type="InterPro" id="IPR036910">
    <property type="entry name" value="HMG_box_dom_sf"/>
</dbReference>
<dbReference type="CDD" id="cd01389">
    <property type="entry name" value="HMG-box_ROX1-like"/>
    <property type="match status" value="1"/>
</dbReference>
<evidence type="ECO:0000313" key="4">
    <source>
        <dbReference type="EMBL" id="RIB12564.1"/>
    </source>
</evidence>
<feature type="DNA-binding region" description="HMG box" evidence="1">
    <location>
        <begin position="50"/>
        <end position="121"/>
    </location>
</feature>
<protein>
    <recommendedName>
        <fullName evidence="3">HMG box domain-containing protein</fullName>
    </recommendedName>
</protein>
<dbReference type="PROSITE" id="PS50118">
    <property type="entry name" value="HMG_BOX_2"/>
    <property type="match status" value="1"/>
</dbReference>
<dbReference type="InterPro" id="IPR009071">
    <property type="entry name" value="HMG_box_dom"/>
</dbReference>